<reference evidence="3 4" key="1">
    <citation type="submission" date="2024-07" db="EMBL/GenBank/DDBJ databases">
        <title>Section-level genome sequencing and comparative genomics of Aspergillus sections Usti and Cavernicolus.</title>
        <authorList>
            <consortium name="Lawrence Berkeley National Laboratory"/>
            <person name="Nybo J.L."/>
            <person name="Vesth T.C."/>
            <person name="Theobald S."/>
            <person name="Frisvad J.C."/>
            <person name="Larsen T.O."/>
            <person name="Kjaerboelling I."/>
            <person name="Rothschild-Mancinelli K."/>
            <person name="Lyhne E.K."/>
            <person name="Kogle M.E."/>
            <person name="Barry K."/>
            <person name="Clum A."/>
            <person name="Na H."/>
            <person name="Ledsgaard L."/>
            <person name="Lin J."/>
            <person name="Lipzen A."/>
            <person name="Kuo A."/>
            <person name="Riley R."/>
            <person name="Mondo S."/>
            <person name="LaButti K."/>
            <person name="Haridas S."/>
            <person name="Pangalinan J."/>
            <person name="Salamov A.A."/>
            <person name="Simmons B.A."/>
            <person name="Magnuson J.K."/>
            <person name="Chen J."/>
            <person name="Drula E."/>
            <person name="Henrissat B."/>
            <person name="Wiebenga A."/>
            <person name="Lubbers R.J."/>
            <person name="Gomes A.C."/>
            <person name="Makela M.R."/>
            <person name="Stajich J."/>
            <person name="Grigoriev I.V."/>
            <person name="Mortensen U.H."/>
            <person name="De vries R.P."/>
            <person name="Baker S.E."/>
            <person name="Andersen M.R."/>
        </authorList>
    </citation>
    <scope>NUCLEOTIDE SEQUENCE [LARGE SCALE GENOMIC DNA]</scope>
    <source>
        <strain evidence="3 4">CBS 600.67</strain>
    </source>
</reference>
<dbReference type="Gene3D" id="3.90.640.10">
    <property type="entry name" value="Actin, Chain A, domain 4"/>
    <property type="match status" value="1"/>
</dbReference>
<keyword evidence="1" id="KW-0547">Nucleotide-binding</keyword>
<evidence type="ECO:0000256" key="2">
    <source>
        <dbReference type="ARBA" id="ARBA00022840"/>
    </source>
</evidence>
<evidence type="ECO:0000313" key="3">
    <source>
        <dbReference type="EMBL" id="KAL2819288.1"/>
    </source>
</evidence>
<dbReference type="InterPro" id="IPR013126">
    <property type="entry name" value="Hsp_70_fam"/>
</dbReference>
<dbReference type="InterPro" id="IPR043129">
    <property type="entry name" value="ATPase_NBD"/>
</dbReference>
<dbReference type="PANTHER" id="PTHR14187">
    <property type="entry name" value="ALPHA KINASE/ELONGATION FACTOR 2 KINASE"/>
    <property type="match status" value="1"/>
</dbReference>
<dbReference type="Gene3D" id="3.30.420.40">
    <property type="match status" value="2"/>
</dbReference>
<evidence type="ECO:0000256" key="1">
    <source>
        <dbReference type="ARBA" id="ARBA00022741"/>
    </source>
</evidence>
<dbReference type="EMBL" id="JBFXLS010000078">
    <property type="protein sequence ID" value="KAL2819288.1"/>
    <property type="molecule type" value="Genomic_DNA"/>
</dbReference>
<dbReference type="SUPFAM" id="SSF53067">
    <property type="entry name" value="Actin-like ATPase domain"/>
    <property type="match status" value="2"/>
</dbReference>
<protein>
    <recommendedName>
        <fullName evidence="5">Actin-like ATPase domain-containing protein</fullName>
    </recommendedName>
</protein>
<dbReference type="CDD" id="cd10170">
    <property type="entry name" value="ASKHA_NBD_HSP70"/>
    <property type="match status" value="1"/>
</dbReference>
<accession>A0ABR4HUW9</accession>
<keyword evidence="2" id="KW-0067">ATP-binding</keyword>
<sequence>MPPDKEPTSTPPVFGTGDPILGAKGFAPDLGGKKSVLAGLDSLSLHSDSTKATTDKIIVGVDYGTTFTGASYVSSKATEISEIVVITNWPGPKRDVDTAFKAPSRIAYADDNARAGKNRWGYLVEPGMLGSSWTKLLLDQGSPVTQYNDPLLETASQLGIMRLPEGKTAVDVIANYLTEVYQHILKIIAKRFTEETLRITPLEFWFTVPAIWSDRATSATRVAAQRAGFGSSTLRPRDRIFLISEPEAAAIATLRKYTTGSMRGSVRAGDGVLVCDCGGGTVDITTYLIEATSPLRFEELCTGIGGKCGSTAIDRNFYRLMSERFGEAFEKLPGKRKSPGSQFMNTFEGVKRDFGNSDEQTTFELPLNMPLDDPDPKYFDDDERLVIISSDDLRNMFDPVVDQIIQLIKKQIEEAKKEAGKDVINRVVLVGGFGDSEYLRQAIRSTFENDGKITVTVPDIPQAAIVQGAALRGLEGLQSTTKRCRRHYGFSIHGTFRPGIDKEADSYWDTYTDTKMVQGIMKWAITKGQKYAAGHTESFPLHWKAYPSSTTLPSIQFYACDQTIGPERSDSKEVYEVGNILINFANVDKTKFDVKLINGSVVYDIRLQLKVTFGAREGVLTFEATSQGQRIGETTINFSPIKYY</sequence>
<keyword evidence="4" id="KW-1185">Reference proteome</keyword>
<organism evidence="3 4">
    <name type="scientific">Aspergillus cavernicola</name>
    <dbReference type="NCBI Taxonomy" id="176166"/>
    <lineage>
        <taxon>Eukaryota</taxon>
        <taxon>Fungi</taxon>
        <taxon>Dikarya</taxon>
        <taxon>Ascomycota</taxon>
        <taxon>Pezizomycotina</taxon>
        <taxon>Eurotiomycetes</taxon>
        <taxon>Eurotiomycetidae</taxon>
        <taxon>Eurotiales</taxon>
        <taxon>Aspergillaceae</taxon>
        <taxon>Aspergillus</taxon>
        <taxon>Aspergillus subgen. Nidulantes</taxon>
    </lineage>
</organism>
<evidence type="ECO:0008006" key="5">
    <source>
        <dbReference type="Google" id="ProtNLM"/>
    </source>
</evidence>
<gene>
    <name evidence="3" type="ORF">BDW59DRAFT_151587</name>
</gene>
<comment type="caution">
    <text evidence="3">The sequence shown here is derived from an EMBL/GenBank/DDBJ whole genome shotgun (WGS) entry which is preliminary data.</text>
</comment>
<proteinExistence type="predicted"/>
<dbReference type="Proteomes" id="UP001610335">
    <property type="component" value="Unassembled WGS sequence"/>
</dbReference>
<dbReference type="PANTHER" id="PTHR14187:SF81">
    <property type="entry name" value="HSP70 FAMILY PROTEIN (AFU_ORTHOLOGUE AFUA_4G14040)"/>
    <property type="match status" value="1"/>
</dbReference>
<name>A0ABR4HUW9_9EURO</name>
<dbReference type="Pfam" id="PF00012">
    <property type="entry name" value="HSP70"/>
    <property type="match status" value="1"/>
</dbReference>
<evidence type="ECO:0000313" key="4">
    <source>
        <dbReference type="Proteomes" id="UP001610335"/>
    </source>
</evidence>